<dbReference type="Proteomes" id="UP001187192">
    <property type="component" value="Unassembled WGS sequence"/>
</dbReference>
<name>A0AA88JK20_FICCA</name>
<protein>
    <submittedName>
        <fullName evidence="2">Uncharacterized protein</fullName>
    </submittedName>
</protein>
<reference evidence="2" key="1">
    <citation type="submission" date="2023-07" db="EMBL/GenBank/DDBJ databases">
        <title>draft genome sequence of fig (Ficus carica).</title>
        <authorList>
            <person name="Takahashi T."/>
            <person name="Nishimura K."/>
        </authorList>
    </citation>
    <scope>NUCLEOTIDE SEQUENCE</scope>
</reference>
<proteinExistence type="predicted"/>
<sequence>MREKEGSPAAGVGAGGGRLEVRRRCRGESPAPVAGGGKVTSDGEYLG</sequence>
<evidence type="ECO:0000256" key="1">
    <source>
        <dbReference type="SAM" id="MobiDB-lite"/>
    </source>
</evidence>
<accession>A0AA88JK20</accession>
<organism evidence="2 3">
    <name type="scientific">Ficus carica</name>
    <name type="common">Common fig</name>
    <dbReference type="NCBI Taxonomy" id="3494"/>
    <lineage>
        <taxon>Eukaryota</taxon>
        <taxon>Viridiplantae</taxon>
        <taxon>Streptophyta</taxon>
        <taxon>Embryophyta</taxon>
        <taxon>Tracheophyta</taxon>
        <taxon>Spermatophyta</taxon>
        <taxon>Magnoliopsida</taxon>
        <taxon>eudicotyledons</taxon>
        <taxon>Gunneridae</taxon>
        <taxon>Pentapetalae</taxon>
        <taxon>rosids</taxon>
        <taxon>fabids</taxon>
        <taxon>Rosales</taxon>
        <taxon>Moraceae</taxon>
        <taxon>Ficeae</taxon>
        <taxon>Ficus</taxon>
    </lineage>
</organism>
<comment type="caution">
    <text evidence="2">The sequence shown here is derived from an EMBL/GenBank/DDBJ whole genome shotgun (WGS) entry which is preliminary data.</text>
</comment>
<gene>
    <name evidence="2" type="ORF">TIFTF001_056458</name>
</gene>
<dbReference type="EMBL" id="BTGU01020793">
    <property type="protein sequence ID" value="GMN75622.1"/>
    <property type="molecule type" value="Genomic_DNA"/>
</dbReference>
<feature type="region of interest" description="Disordered" evidence="1">
    <location>
        <begin position="1"/>
        <end position="47"/>
    </location>
</feature>
<keyword evidence="3" id="KW-1185">Reference proteome</keyword>
<evidence type="ECO:0000313" key="2">
    <source>
        <dbReference type="EMBL" id="GMN75622.1"/>
    </source>
</evidence>
<evidence type="ECO:0000313" key="3">
    <source>
        <dbReference type="Proteomes" id="UP001187192"/>
    </source>
</evidence>
<dbReference type="AlphaFoldDB" id="A0AA88JK20"/>